<feature type="active site" evidence="6">
    <location>
        <position position="75"/>
    </location>
</feature>
<protein>
    <recommendedName>
        <fullName evidence="8">Cytosine-specific methyltransferase</fullName>
        <ecNumber evidence="8">2.1.1.37</ecNumber>
    </recommendedName>
</protein>
<evidence type="ECO:0000256" key="7">
    <source>
        <dbReference type="RuleBase" id="RU000416"/>
    </source>
</evidence>
<gene>
    <name evidence="9" type="ORF">VRU48_07030</name>
</gene>
<keyword evidence="2 6" id="KW-0808">Transferase</keyword>
<dbReference type="NCBIfam" id="TIGR00675">
    <property type="entry name" value="dcm"/>
    <property type="match status" value="1"/>
</dbReference>
<evidence type="ECO:0000256" key="1">
    <source>
        <dbReference type="ARBA" id="ARBA00022603"/>
    </source>
</evidence>
<evidence type="ECO:0000256" key="4">
    <source>
        <dbReference type="ARBA" id="ARBA00022747"/>
    </source>
</evidence>
<comment type="similarity">
    <text evidence="6 7">Belongs to the class I-like SAM-binding methyltransferase superfamily. C5-methyltransferase family.</text>
</comment>
<evidence type="ECO:0000256" key="8">
    <source>
        <dbReference type="RuleBase" id="RU000417"/>
    </source>
</evidence>
<dbReference type="Proteomes" id="UP001336835">
    <property type="component" value="Unassembled WGS sequence"/>
</dbReference>
<evidence type="ECO:0000256" key="5">
    <source>
        <dbReference type="ARBA" id="ARBA00047422"/>
    </source>
</evidence>
<evidence type="ECO:0000256" key="6">
    <source>
        <dbReference type="PROSITE-ProRule" id="PRU01016"/>
    </source>
</evidence>
<dbReference type="InterPro" id="IPR001525">
    <property type="entry name" value="C5_MeTfrase"/>
</dbReference>
<dbReference type="GO" id="GO:0008168">
    <property type="term" value="F:methyltransferase activity"/>
    <property type="evidence" value="ECO:0007669"/>
    <property type="project" value="UniProtKB-KW"/>
</dbReference>
<dbReference type="RefSeq" id="WP_330107211.1">
    <property type="nucleotide sequence ID" value="NZ_JAZDQT010000001.1"/>
</dbReference>
<keyword evidence="10" id="KW-1185">Reference proteome</keyword>
<dbReference type="InterPro" id="IPR050750">
    <property type="entry name" value="C5-MTase"/>
</dbReference>
<comment type="catalytic activity">
    <reaction evidence="5 8">
        <text>a 2'-deoxycytidine in DNA + S-adenosyl-L-methionine = a 5-methyl-2'-deoxycytidine in DNA + S-adenosyl-L-homocysteine + H(+)</text>
        <dbReference type="Rhea" id="RHEA:13681"/>
        <dbReference type="Rhea" id="RHEA-COMP:11369"/>
        <dbReference type="Rhea" id="RHEA-COMP:11370"/>
        <dbReference type="ChEBI" id="CHEBI:15378"/>
        <dbReference type="ChEBI" id="CHEBI:57856"/>
        <dbReference type="ChEBI" id="CHEBI:59789"/>
        <dbReference type="ChEBI" id="CHEBI:85452"/>
        <dbReference type="ChEBI" id="CHEBI:85454"/>
        <dbReference type="EC" id="2.1.1.37"/>
    </reaction>
</comment>
<organism evidence="9 10">
    <name type="scientific">Pedobacter albus</name>
    <dbReference type="NCBI Taxonomy" id="3113905"/>
    <lineage>
        <taxon>Bacteria</taxon>
        <taxon>Pseudomonadati</taxon>
        <taxon>Bacteroidota</taxon>
        <taxon>Sphingobacteriia</taxon>
        <taxon>Sphingobacteriales</taxon>
        <taxon>Sphingobacteriaceae</taxon>
        <taxon>Pedobacter</taxon>
    </lineage>
</organism>
<proteinExistence type="inferred from homology"/>
<dbReference type="Pfam" id="PF00145">
    <property type="entry name" value="DNA_methylase"/>
    <property type="match status" value="1"/>
</dbReference>
<keyword evidence="3 6" id="KW-0949">S-adenosyl-L-methionine</keyword>
<dbReference type="CDD" id="cd00315">
    <property type="entry name" value="Cyt_C5_DNA_methylase"/>
    <property type="match status" value="1"/>
</dbReference>
<dbReference type="InterPro" id="IPR031303">
    <property type="entry name" value="C5_meth_CS"/>
</dbReference>
<dbReference type="PANTHER" id="PTHR46098">
    <property type="entry name" value="TRNA (CYTOSINE(38)-C(5))-METHYLTRANSFERASE"/>
    <property type="match status" value="1"/>
</dbReference>
<dbReference type="EMBL" id="JAZDQT010000001">
    <property type="protein sequence ID" value="MEE1944852.1"/>
    <property type="molecule type" value="Genomic_DNA"/>
</dbReference>
<evidence type="ECO:0000256" key="3">
    <source>
        <dbReference type="ARBA" id="ARBA00022691"/>
    </source>
</evidence>
<evidence type="ECO:0000313" key="10">
    <source>
        <dbReference type="Proteomes" id="UP001336835"/>
    </source>
</evidence>
<dbReference type="GO" id="GO:0032259">
    <property type="term" value="P:methylation"/>
    <property type="evidence" value="ECO:0007669"/>
    <property type="project" value="UniProtKB-KW"/>
</dbReference>
<dbReference type="InterPro" id="IPR018117">
    <property type="entry name" value="C5_DNA_meth_AS"/>
</dbReference>
<name>A0ABU7I5W0_9SPHI</name>
<reference evidence="9 10" key="1">
    <citation type="submission" date="2024-01" db="EMBL/GenBank/DDBJ databases">
        <title>Pedobacter sp. nov., isolated from fresh soil.</title>
        <authorList>
            <person name="Le N.T.T."/>
        </authorList>
    </citation>
    <scope>NUCLEOTIDE SEQUENCE [LARGE SCALE GENOMIC DNA]</scope>
    <source>
        <strain evidence="9 10">KR3-3</strain>
    </source>
</reference>
<dbReference type="PROSITE" id="PS00094">
    <property type="entry name" value="C5_MTASE_1"/>
    <property type="match status" value="1"/>
</dbReference>
<dbReference type="EC" id="2.1.1.37" evidence="8"/>
<dbReference type="SUPFAM" id="SSF53335">
    <property type="entry name" value="S-adenosyl-L-methionine-dependent methyltransferases"/>
    <property type="match status" value="1"/>
</dbReference>
<keyword evidence="1 6" id="KW-0489">Methyltransferase</keyword>
<comment type="caution">
    <text evidence="9">The sequence shown here is derived from an EMBL/GenBank/DDBJ whole genome shotgun (WGS) entry which is preliminary data.</text>
</comment>
<dbReference type="Gene3D" id="3.90.120.10">
    <property type="entry name" value="DNA Methylase, subunit A, domain 2"/>
    <property type="match status" value="1"/>
</dbReference>
<accession>A0ABU7I5W0</accession>
<keyword evidence="4" id="KW-0680">Restriction system</keyword>
<dbReference type="PRINTS" id="PR00105">
    <property type="entry name" value="C5METTRFRASE"/>
</dbReference>
<dbReference type="InterPro" id="IPR029063">
    <property type="entry name" value="SAM-dependent_MTases_sf"/>
</dbReference>
<sequence length="337" mass="38276">MSKKFKVGSLYAGVGGICQGFIEAGMELAWANEFDKYACITYRENFKHTLHEGDVFELDPKTLDPIDVLAGGFPCQPFSIAGYRKGFEDQRGNHFFRIIQYAEELQPKVLLLENVKNLTSHDKGNTFKVIIETLRTLNYTVFTKVLNSKDFGNIPQNRERIYIVAFKNNEQGEDIYGKHFQFPEPLPLNVKINDLITPHEVAHKYYYGPDKMIHNELAQNVRSKETVYQWRRHYVRENKQNVCPTLTANMGMGGHNVPIVLTATGIRKLTPAECFRFQGFPEDFKLPAISEAQLYKQAGNSVTVPVIARIAANIKYALLQEPPVAQAKTKGKKKATV</sequence>
<dbReference type="PROSITE" id="PS51679">
    <property type="entry name" value="SAM_MT_C5"/>
    <property type="match status" value="1"/>
</dbReference>
<dbReference type="PROSITE" id="PS00095">
    <property type="entry name" value="C5_MTASE_2"/>
    <property type="match status" value="1"/>
</dbReference>
<evidence type="ECO:0000256" key="2">
    <source>
        <dbReference type="ARBA" id="ARBA00022679"/>
    </source>
</evidence>
<dbReference type="PANTHER" id="PTHR46098:SF1">
    <property type="entry name" value="TRNA (CYTOSINE(38)-C(5))-METHYLTRANSFERASE"/>
    <property type="match status" value="1"/>
</dbReference>
<evidence type="ECO:0000313" key="9">
    <source>
        <dbReference type="EMBL" id="MEE1944852.1"/>
    </source>
</evidence>
<dbReference type="Gene3D" id="3.40.50.150">
    <property type="entry name" value="Vaccinia Virus protein VP39"/>
    <property type="match status" value="1"/>
</dbReference>